<dbReference type="KEGG" id="vaq:FIV01_09600"/>
<protein>
    <recommendedName>
        <fullName evidence="4">Integral membrane protein</fullName>
    </recommendedName>
</protein>
<evidence type="ECO:0000313" key="3">
    <source>
        <dbReference type="Proteomes" id="UP000326936"/>
    </source>
</evidence>
<sequence precursor="true">MVFSTFQFLITSLLAVLCALTVSASQEEVALLALLIPVIWVFPQRVIGGIVLIAAMSAYGMTLAYQPISLSISQWILFPLLMVVFSRRSSFGVLVTVSLIVVTLQIGVMITQAGGKLAGEPMMTLVQALSVIVIWWAVQGWPSSDKHCWWALGLILPLWVAGYGDSVVVALCLTGMVACIQSMAQLKTFNWRKLLCWTLPTVGFATLIVAPWFDVPNPVFVLWVCLLGAAWMTDYVLRSFDEETEL</sequence>
<proteinExistence type="predicted"/>
<dbReference type="OrthoDB" id="5829628at2"/>
<feature type="transmembrane region" description="Helical" evidence="1">
    <location>
        <begin position="34"/>
        <end position="56"/>
    </location>
</feature>
<feature type="transmembrane region" description="Helical" evidence="1">
    <location>
        <begin position="219"/>
        <end position="237"/>
    </location>
</feature>
<evidence type="ECO:0000313" key="2">
    <source>
        <dbReference type="EMBL" id="QFT26680.1"/>
    </source>
</evidence>
<feature type="transmembrane region" description="Helical" evidence="1">
    <location>
        <begin position="150"/>
        <end position="173"/>
    </location>
</feature>
<evidence type="ECO:0008006" key="4">
    <source>
        <dbReference type="Google" id="ProtNLM"/>
    </source>
</evidence>
<evidence type="ECO:0000256" key="1">
    <source>
        <dbReference type="SAM" id="Phobius"/>
    </source>
</evidence>
<name>A0A5P9CKA4_9VIBR</name>
<gene>
    <name evidence="2" type="ORF">FIV01_09600</name>
</gene>
<dbReference type="EMBL" id="CP045350">
    <property type="protein sequence ID" value="QFT26680.1"/>
    <property type="molecule type" value="Genomic_DNA"/>
</dbReference>
<organism evidence="2 3">
    <name type="scientific">Vibrio aquimaris</name>
    <dbReference type="NCBI Taxonomy" id="2587862"/>
    <lineage>
        <taxon>Bacteria</taxon>
        <taxon>Pseudomonadati</taxon>
        <taxon>Pseudomonadota</taxon>
        <taxon>Gammaproteobacteria</taxon>
        <taxon>Vibrionales</taxon>
        <taxon>Vibrionaceae</taxon>
        <taxon>Vibrio</taxon>
    </lineage>
</organism>
<keyword evidence="1" id="KW-0812">Transmembrane</keyword>
<accession>A0A5P9CKA4</accession>
<reference evidence="2 3" key="1">
    <citation type="submission" date="2019-10" db="EMBL/GenBank/DDBJ databases">
        <title>Complete genome sequence of Vibrio sp. strain THAF100, isolated from non-filtered water from the water column of tank 6 of a marine aquarium containing stony-coral fragments. Water maintained at 26 degree C.</title>
        <authorList>
            <person name="Ruckert C."/>
            <person name="Franco A."/>
            <person name="Kalinowski J."/>
            <person name="Glaeser S."/>
        </authorList>
    </citation>
    <scope>NUCLEOTIDE SEQUENCE [LARGE SCALE GENOMIC DNA]</scope>
    <source>
        <strain evidence="2 3">THAF100</strain>
    </source>
</reference>
<keyword evidence="1" id="KW-1133">Transmembrane helix</keyword>
<keyword evidence="1" id="KW-0472">Membrane</keyword>
<dbReference type="Proteomes" id="UP000326936">
    <property type="component" value="Chromosome"/>
</dbReference>
<feature type="transmembrane region" description="Helical" evidence="1">
    <location>
        <begin position="91"/>
        <end position="110"/>
    </location>
</feature>
<feature type="transmembrane region" description="Helical" evidence="1">
    <location>
        <begin position="68"/>
        <end position="85"/>
    </location>
</feature>
<keyword evidence="3" id="KW-1185">Reference proteome</keyword>
<dbReference type="AlphaFoldDB" id="A0A5P9CKA4"/>
<dbReference type="RefSeq" id="WP_152430784.1">
    <property type="nucleotide sequence ID" value="NZ_CBCSDK010000019.1"/>
</dbReference>
<feature type="transmembrane region" description="Helical" evidence="1">
    <location>
        <begin position="194"/>
        <end position="213"/>
    </location>
</feature>